<reference evidence="8" key="2">
    <citation type="submission" date="2021-04" db="EMBL/GenBank/DDBJ databases">
        <authorList>
            <person name="Gilroy R."/>
        </authorList>
    </citation>
    <scope>NUCLEOTIDE SEQUENCE</scope>
    <source>
        <strain evidence="8">5032</strain>
    </source>
</reference>
<gene>
    <name evidence="8" type="ORF">H9784_07805</name>
</gene>
<feature type="transmembrane region" description="Helical" evidence="7">
    <location>
        <begin position="272"/>
        <end position="289"/>
    </location>
</feature>
<feature type="transmembrane region" description="Helical" evidence="7">
    <location>
        <begin position="158"/>
        <end position="175"/>
    </location>
</feature>
<evidence type="ECO:0000256" key="3">
    <source>
        <dbReference type="ARBA" id="ARBA00022692"/>
    </source>
</evidence>
<feature type="compositionally biased region" description="Low complexity" evidence="6">
    <location>
        <begin position="356"/>
        <end position="370"/>
    </location>
</feature>
<dbReference type="GO" id="GO:0016020">
    <property type="term" value="C:membrane"/>
    <property type="evidence" value="ECO:0007669"/>
    <property type="project" value="UniProtKB-SubCell"/>
</dbReference>
<dbReference type="AlphaFoldDB" id="A0A9D2KQ62"/>
<dbReference type="PANTHER" id="PTHR21716:SF4">
    <property type="entry name" value="TRANSMEMBRANE PROTEIN 245"/>
    <property type="match status" value="1"/>
</dbReference>
<dbReference type="InterPro" id="IPR002549">
    <property type="entry name" value="AI-2E-like"/>
</dbReference>
<feature type="compositionally biased region" description="Basic and acidic residues" evidence="6">
    <location>
        <begin position="371"/>
        <end position="381"/>
    </location>
</feature>
<protein>
    <submittedName>
        <fullName evidence="8">AI-2E family transporter</fullName>
    </submittedName>
</protein>
<feature type="transmembrane region" description="Helical" evidence="7">
    <location>
        <begin position="35"/>
        <end position="52"/>
    </location>
</feature>
<dbReference type="PANTHER" id="PTHR21716">
    <property type="entry name" value="TRANSMEMBRANE PROTEIN"/>
    <property type="match status" value="1"/>
</dbReference>
<feature type="transmembrane region" description="Helical" evidence="7">
    <location>
        <begin position="12"/>
        <end position="29"/>
    </location>
</feature>
<dbReference type="Proteomes" id="UP000823821">
    <property type="component" value="Unassembled WGS sequence"/>
</dbReference>
<feature type="transmembrane region" description="Helical" evidence="7">
    <location>
        <begin position="64"/>
        <end position="83"/>
    </location>
</feature>
<keyword evidence="4 7" id="KW-1133">Transmembrane helix</keyword>
<evidence type="ECO:0000313" key="9">
    <source>
        <dbReference type="Proteomes" id="UP000823821"/>
    </source>
</evidence>
<sequence length="381" mass="41099">MITPPSRLENNAFLGLLCVASLAFLWMIRPFFDDIFWSIVIALLFMPLRQILRRRGLGPNMASLCTVLVSLAFIILPAGYLLYTCLSELAQLYARLSGNSGEINEMVDKLRQALPAVVEWLEKFGYGPEKIKAALSSTAVTVSGYLARQTMSIGGGTVNWFIDLAIVLYLAFFLLRDGERIRALLIRAMPFGDHREELLFARFALMLRATVRGTLLVAIVQGTLGGIIFAVLGLRAPVLWGVVMTLLSLIPVVGAAVVWLPAAVYLLLTGEYVSGVVLLAYGVCVIGLADNALRPILVGRDTKLPDFMVLLSTLGGFALFGLDGFITGPVLAVLFVTLWQIFMEEFCPEAGGTQVGEGAAAPDAADGAGAEPRDESSSFSS</sequence>
<proteinExistence type="inferred from homology"/>
<comment type="similarity">
    <text evidence="2">Belongs to the autoinducer-2 exporter (AI-2E) (TC 2.A.86) family.</text>
</comment>
<evidence type="ECO:0000256" key="2">
    <source>
        <dbReference type="ARBA" id="ARBA00009773"/>
    </source>
</evidence>
<keyword evidence="5 7" id="KW-0472">Membrane</keyword>
<keyword evidence="3 7" id="KW-0812">Transmembrane</keyword>
<evidence type="ECO:0000256" key="4">
    <source>
        <dbReference type="ARBA" id="ARBA00022989"/>
    </source>
</evidence>
<feature type="transmembrane region" description="Helical" evidence="7">
    <location>
        <begin position="209"/>
        <end position="232"/>
    </location>
</feature>
<evidence type="ECO:0000256" key="7">
    <source>
        <dbReference type="SAM" id="Phobius"/>
    </source>
</evidence>
<organism evidence="8 9">
    <name type="scientific">Candidatus Desulfovibrio intestinavium</name>
    <dbReference type="NCBI Taxonomy" id="2838534"/>
    <lineage>
        <taxon>Bacteria</taxon>
        <taxon>Pseudomonadati</taxon>
        <taxon>Thermodesulfobacteriota</taxon>
        <taxon>Desulfovibrionia</taxon>
        <taxon>Desulfovibrionales</taxon>
        <taxon>Desulfovibrionaceae</taxon>
        <taxon>Desulfovibrio</taxon>
    </lineage>
</organism>
<evidence type="ECO:0000256" key="5">
    <source>
        <dbReference type="ARBA" id="ARBA00023136"/>
    </source>
</evidence>
<comment type="caution">
    <text evidence="8">The sequence shown here is derived from an EMBL/GenBank/DDBJ whole genome shotgun (WGS) entry which is preliminary data.</text>
</comment>
<feature type="transmembrane region" description="Helical" evidence="7">
    <location>
        <begin position="238"/>
        <end position="260"/>
    </location>
</feature>
<feature type="region of interest" description="Disordered" evidence="6">
    <location>
        <begin position="353"/>
        <end position="381"/>
    </location>
</feature>
<comment type="subcellular location">
    <subcellularLocation>
        <location evidence="1">Membrane</location>
        <topology evidence="1">Multi-pass membrane protein</topology>
    </subcellularLocation>
</comment>
<dbReference type="EMBL" id="DWZD01000044">
    <property type="protein sequence ID" value="HJA79452.1"/>
    <property type="molecule type" value="Genomic_DNA"/>
</dbReference>
<name>A0A9D2KQ62_9BACT</name>
<feature type="transmembrane region" description="Helical" evidence="7">
    <location>
        <begin position="309"/>
        <end position="336"/>
    </location>
</feature>
<evidence type="ECO:0000256" key="6">
    <source>
        <dbReference type="SAM" id="MobiDB-lite"/>
    </source>
</evidence>
<accession>A0A9D2KQ62</accession>
<reference evidence="8" key="1">
    <citation type="journal article" date="2021" name="PeerJ">
        <title>Extensive microbial diversity within the chicken gut microbiome revealed by metagenomics and culture.</title>
        <authorList>
            <person name="Gilroy R."/>
            <person name="Ravi A."/>
            <person name="Getino M."/>
            <person name="Pursley I."/>
            <person name="Horton D.L."/>
            <person name="Alikhan N.F."/>
            <person name="Baker D."/>
            <person name="Gharbi K."/>
            <person name="Hall N."/>
            <person name="Watson M."/>
            <person name="Adriaenssens E.M."/>
            <person name="Foster-Nyarko E."/>
            <person name="Jarju S."/>
            <person name="Secka A."/>
            <person name="Antonio M."/>
            <person name="Oren A."/>
            <person name="Chaudhuri R.R."/>
            <person name="La Ragione R."/>
            <person name="Hildebrand F."/>
            <person name="Pallen M.J."/>
        </authorList>
    </citation>
    <scope>NUCLEOTIDE SEQUENCE</scope>
    <source>
        <strain evidence="8">5032</strain>
    </source>
</reference>
<evidence type="ECO:0000256" key="1">
    <source>
        <dbReference type="ARBA" id="ARBA00004141"/>
    </source>
</evidence>
<evidence type="ECO:0000313" key="8">
    <source>
        <dbReference type="EMBL" id="HJA79452.1"/>
    </source>
</evidence>
<dbReference type="Pfam" id="PF01594">
    <property type="entry name" value="AI-2E_transport"/>
    <property type="match status" value="1"/>
</dbReference>